<proteinExistence type="predicted"/>
<reference evidence="1 2" key="1">
    <citation type="journal article" date="2023" name="Sci. Data">
        <title>Genome assembly of the Korean intertidal mud-creeper Batillaria attramentaria.</title>
        <authorList>
            <person name="Patra A.K."/>
            <person name="Ho P.T."/>
            <person name="Jun S."/>
            <person name="Lee S.J."/>
            <person name="Kim Y."/>
            <person name="Won Y.J."/>
        </authorList>
    </citation>
    <scope>NUCLEOTIDE SEQUENCE [LARGE SCALE GENOMIC DNA]</scope>
    <source>
        <strain evidence="1">Wonlab-2016</strain>
    </source>
</reference>
<evidence type="ECO:0000313" key="2">
    <source>
        <dbReference type="Proteomes" id="UP001519460"/>
    </source>
</evidence>
<sequence>MEPPEGPFLRYSLQAFSSSYRGLSYFARNGADHWRGRPCFSQVVLFIGNRRFFSDVRPALMSGVVAGVVAAAVSDGDDLLACLLIPRLEPPVAATKDRGDLCTGLSVSQCGTIWDSFYVVLHW</sequence>
<keyword evidence="2" id="KW-1185">Reference proteome</keyword>
<organism evidence="1 2">
    <name type="scientific">Batillaria attramentaria</name>
    <dbReference type="NCBI Taxonomy" id="370345"/>
    <lineage>
        <taxon>Eukaryota</taxon>
        <taxon>Metazoa</taxon>
        <taxon>Spiralia</taxon>
        <taxon>Lophotrochozoa</taxon>
        <taxon>Mollusca</taxon>
        <taxon>Gastropoda</taxon>
        <taxon>Caenogastropoda</taxon>
        <taxon>Sorbeoconcha</taxon>
        <taxon>Cerithioidea</taxon>
        <taxon>Batillariidae</taxon>
        <taxon>Batillaria</taxon>
    </lineage>
</organism>
<accession>A0ABD0K081</accession>
<dbReference type="AlphaFoldDB" id="A0ABD0K081"/>
<dbReference type="EMBL" id="JACVVK020000282">
    <property type="protein sequence ID" value="KAK7480416.1"/>
    <property type="molecule type" value="Genomic_DNA"/>
</dbReference>
<comment type="caution">
    <text evidence="1">The sequence shown here is derived from an EMBL/GenBank/DDBJ whole genome shotgun (WGS) entry which is preliminary data.</text>
</comment>
<protein>
    <submittedName>
        <fullName evidence="1">Uncharacterized protein</fullName>
    </submittedName>
</protein>
<gene>
    <name evidence="1" type="ORF">BaRGS_00028335</name>
</gene>
<name>A0ABD0K081_9CAEN</name>
<dbReference type="Proteomes" id="UP001519460">
    <property type="component" value="Unassembled WGS sequence"/>
</dbReference>
<evidence type="ECO:0000313" key="1">
    <source>
        <dbReference type="EMBL" id="KAK7480416.1"/>
    </source>
</evidence>